<protein>
    <submittedName>
        <fullName evidence="3">Uncharacterized protein LOC113463883</fullName>
    </submittedName>
</protein>
<organism evidence="2 3">
    <name type="scientific">Ceratina calcarata</name>
    <dbReference type="NCBI Taxonomy" id="156304"/>
    <lineage>
        <taxon>Eukaryota</taxon>
        <taxon>Metazoa</taxon>
        <taxon>Ecdysozoa</taxon>
        <taxon>Arthropoda</taxon>
        <taxon>Hexapoda</taxon>
        <taxon>Insecta</taxon>
        <taxon>Pterygota</taxon>
        <taxon>Neoptera</taxon>
        <taxon>Endopterygota</taxon>
        <taxon>Hymenoptera</taxon>
        <taxon>Apocrita</taxon>
        <taxon>Aculeata</taxon>
        <taxon>Apoidea</taxon>
        <taxon>Anthophila</taxon>
        <taxon>Apidae</taxon>
        <taxon>Ceratina</taxon>
        <taxon>Zadontomerus</taxon>
    </lineage>
</organism>
<dbReference type="AlphaFoldDB" id="A0AAJ7RX58"/>
<evidence type="ECO:0000313" key="2">
    <source>
        <dbReference type="Proteomes" id="UP000694925"/>
    </source>
</evidence>
<dbReference type="GeneID" id="113463883"/>
<accession>A0AAJ7RX58</accession>
<evidence type="ECO:0000256" key="1">
    <source>
        <dbReference type="SAM" id="MobiDB-lite"/>
    </source>
</evidence>
<gene>
    <name evidence="3" type="primary">LOC113463883</name>
</gene>
<feature type="compositionally biased region" description="Basic residues" evidence="1">
    <location>
        <begin position="42"/>
        <end position="64"/>
    </location>
</feature>
<proteinExistence type="predicted"/>
<keyword evidence="2" id="KW-1185">Reference proteome</keyword>
<sequence>MNVPNILKLNNGHLLTAEGLFQENGIDAPHRGPRIIRSLDKHTKRNKKRRKRKKRKRKHGKHHKDATIGQSPYKDTVQKAVGQRQKREYLDNLFWDSSDSGYEEPLIYNFIDVTNVASNENDDTALKKLKEGAVDKGNKDAVFSL</sequence>
<evidence type="ECO:0000313" key="3">
    <source>
        <dbReference type="RefSeq" id="XP_026666775.1"/>
    </source>
</evidence>
<dbReference type="RefSeq" id="XP_026666775.1">
    <property type="nucleotide sequence ID" value="XM_026810974.1"/>
</dbReference>
<dbReference type="Proteomes" id="UP000694925">
    <property type="component" value="Unplaced"/>
</dbReference>
<reference evidence="3" key="1">
    <citation type="submission" date="2025-08" db="UniProtKB">
        <authorList>
            <consortium name="RefSeq"/>
        </authorList>
    </citation>
    <scope>IDENTIFICATION</scope>
    <source>
        <tissue evidence="3">Whole body</tissue>
    </source>
</reference>
<feature type="region of interest" description="Disordered" evidence="1">
    <location>
        <begin position="25"/>
        <end position="82"/>
    </location>
</feature>
<name>A0AAJ7RX58_9HYME</name>
<dbReference type="KEGG" id="ccal:113463883"/>